<evidence type="ECO:0000313" key="2">
    <source>
        <dbReference type="Proteomes" id="UP000192356"/>
    </source>
</evidence>
<evidence type="ECO:0000313" key="1">
    <source>
        <dbReference type="EMBL" id="ORD95991.1"/>
    </source>
</evidence>
<protein>
    <submittedName>
        <fullName evidence="1">Uncharacterized protein</fullName>
    </submittedName>
</protein>
<dbReference type="AlphaFoldDB" id="A0A1X0Q873"/>
<dbReference type="Proteomes" id="UP000192356">
    <property type="component" value="Unassembled WGS sequence"/>
</dbReference>
<accession>A0A1X0Q873</accession>
<gene>
    <name evidence="1" type="ORF">HERIO_2037</name>
</gene>
<organism evidence="1 2">
    <name type="scientific">Hepatospora eriocheir</name>
    <dbReference type="NCBI Taxonomy" id="1081669"/>
    <lineage>
        <taxon>Eukaryota</taxon>
        <taxon>Fungi</taxon>
        <taxon>Fungi incertae sedis</taxon>
        <taxon>Microsporidia</taxon>
        <taxon>Hepatosporidae</taxon>
        <taxon>Hepatospora</taxon>
    </lineage>
</organism>
<proteinExistence type="predicted"/>
<dbReference type="EMBL" id="LVKB01000145">
    <property type="protein sequence ID" value="ORD95991.1"/>
    <property type="molecule type" value="Genomic_DNA"/>
</dbReference>
<dbReference type="VEuPathDB" id="MicrosporidiaDB:HERIO_2037"/>
<keyword evidence="2" id="KW-1185">Reference proteome</keyword>
<reference evidence="1 2" key="1">
    <citation type="journal article" date="2017" name="Environ. Microbiol.">
        <title>Decay of the glycolytic pathway and adaptation to intranuclear parasitism within Enterocytozoonidae microsporidia.</title>
        <authorList>
            <person name="Wiredu Boakye D."/>
            <person name="Jaroenlak P."/>
            <person name="Prachumwat A."/>
            <person name="Williams T.A."/>
            <person name="Bateman K.S."/>
            <person name="Itsathitphaisarn O."/>
            <person name="Sritunyalucksana K."/>
            <person name="Paszkiewicz K.H."/>
            <person name="Moore K.A."/>
            <person name="Stentiford G.D."/>
            <person name="Williams B.A."/>
        </authorList>
    </citation>
    <scope>NUCLEOTIDE SEQUENCE [LARGE SCALE GENOMIC DNA]</scope>
    <source>
        <strain evidence="1 2">GB1</strain>
    </source>
</reference>
<name>A0A1X0Q873_9MICR</name>
<comment type="caution">
    <text evidence="1">The sequence shown here is derived from an EMBL/GenBank/DDBJ whole genome shotgun (WGS) entry which is preliminary data.</text>
</comment>
<sequence length="69" mass="8084">MRIKCNHFSLDTSHVEKNIDSLKTSFLLRRGENTTCYTSQLISEKYSLFRGKNSIRYIMSALKIKEIKP</sequence>